<name>A0ABR7JLN3_9FIRM</name>
<organism evidence="4 5">
    <name type="scientific">Romboutsia faecis</name>
    <dbReference type="NCBI Taxonomy" id="2764597"/>
    <lineage>
        <taxon>Bacteria</taxon>
        <taxon>Bacillati</taxon>
        <taxon>Bacillota</taxon>
        <taxon>Clostridia</taxon>
        <taxon>Peptostreptococcales</taxon>
        <taxon>Peptostreptococcaceae</taxon>
        <taxon>Romboutsia</taxon>
    </lineage>
</organism>
<evidence type="ECO:0000256" key="1">
    <source>
        <dbReference type="ARBA" id="ARBA00022676"/>
    </source>
</evidence>
<evidence type="ECO:0000313" key="5">
    <source>
        <dbReference type="Proteomes" id="UP000609849"/>
    </source>
</evidence>
<evidence type="ECO:0000259" key="3">
    <source>
        <dbReference type="Pfam" id="PF00535"/>
    </source>
</evidence>
<dbReference type="PANTHER" id="PTHR22916">
    <property type="entry name" value="GLYCOSYLTRANSFERASE"/>
    <property type="match status" value="1"/>
</dbReference>
<keyword evidence="5" id="KW-1185">Reference proteome</keyword>
<dbReference type="InterPro" id="IPR001173">
    <property type="entry name" value="Glyco_trans_2-like"/>
</dbReference>
<protein>
    <submittedName>
        <fullName evidence="4">Glycosyltransferase</fullName>
    </submittedName>
</protein>
<dbReference type="RefSeq" id="WP_153923745.1">
    <property type="nucleotide sequence ID" value="NZ_JACRWE010000002.1"/>
</dbReference>
<dbReference type="InterPro" id="IPR029044">
    <property type="entry name" value="Nucleotide-diphossugar_trans"/>
</dbReference>
<dbReference type="PANTHER" id="PTHR22916:SF51">
    <property type="entry name" value="GLYCOSYLTRANSFERASE EPSH-RELATED"/>
    <property type="match status" value="1"/>
</dbReference>
<comment type="caution">
    <text evidence="4">The sequence shown here is derived from an EMBL/GenBank/DDBJ whole genome shotgun (WGS) entry which is preliminary data.</text>
</comment>
<accession>A0ABR7JLN3</accession>
<sequence>MSYEISVIVPVYNAEKYLRECLDSIINQSFKNLQIILVNDGSTDNSGRICEEYSNLDSRIEVIHKENGGASSARNKGLEEAKGRFIAFVDSDDYIKSNMYEVLYNSQIYYSSDISMCSYKEVDEDIISSNVIENKENDYNVDIYSGEESIYQLYNHENSINFIIPVNKLYKRELFRNLRYKEGIICEDELIIHELLYRTRKLVYIKDEMYFYRQTSNSVMRNEYGYKRLDTLKVLNERINFFKLMGLEDLKNKAIRHFIKSFFEQYDLVREHLGDKQLLDKMEVDFKSRIEELKKEYRIDFDCNLLINSLYLNKRVYKTLRTIYNRLIRLKQVIKNNNIKMIFIRKSSSSEESL</sequence>
<reference evidence="4 5" key="1">
    <citation type="submission" date="2020-08" db="EMBL/GenBank/DDBJ databases">
        <authorList>
            <person name="Liu C."/>
            <person name="Sun Q."/>
        </authorList>
    </citation>
    <scope>NUCLEOTIDE SEQUENCE [LARGE SCALE GENOMIC DNA]</scope>
    <source>
        <strain evidence="4 5">NSJ-18</strain>
    </source>
</reference>
<dbReference type="Gene3D" id="3.90.550.10">
    <property type="entry name" value="Spore Coat Polysaccharide Biosynthesis Protein SpsA, Chain A"/>
    <property type="match status" value="1"/>
</dbReference>
<keyword evidence="1" id="KW-0328">Glycosyltransferase</keyword>
<dbReference type="SUPFAM" id="SSF53448">
    <property type="entry name" value="Nucleotide-diphospho-sugar transferases"/>
    <property type="match status" value="1"/>
</dbReference>
<evidence type="ECO:0000313" key="4">
    <source>
        <dbReference type="EMBL" id="MBC5995846.1"/>
    </source>
</evidence>
<keyword evidence="2" id="KW-0808">Transferase</keyword>
<proteinExistence type="predicted"/>
<dbReference type="EMBL" id="JACRWE010000002">
    <property type="protein sequence ID" value="MBC5995846.1"/>
    <property type="molecule type" value="Genomic_DNA"/>
</dbReference>
<dbReference type="Pfam" id="PF00535">
    <property type="entry name" value="Glycos_transf_2"/>
    <property type="match status" value="1"/>
</dbReference>
<evidence type="ECO:0000256" key="2">
    <source>
        <dbReference type="ARBA" id="ARBA00022679"/>
    </source>
</evidence>
<gene>
    <name evidence="4" type="ORF">H8923_03670</name>
</gene>
<feature type="domain" description="Glycosyltransferase 2-like" evidence="3">
    <location>
        <begin position="6"/>
        <end position="178"/>
    </location>
</feature>
<dbReference type="CDD" id="cd00761">
    <property type="entry name" value="Glyco_tranf_GTA_type"/>
    <property type="match status" value="1"/>
</dbReference>
<dbReference type="Proteomes" id="UP000609849">
    <property type="component" value="Unassembled WGS sequence"/>
</dbReference>